<sequence length="205" mass="23729">MSQNEFPPFASIKFDAIGRVHRFLLPEVGFKPPLQMGDNVVVARGERRVYGTVTRSVPQLASRMVPSENSVNRVVRRASKQDVAARLKQQRREREGYRIGLMKIRERALAMKLMRVEQEFDSSRLIFYFTAEERVDFRDLVRELATEFNCRIEMRQVGARDEAKLLGGYGTCGRPLCCTTWLKEFSPISIKMARQQHFSLNPSRL</sequence>
<proteinExistence type="predicted"/>
<dbReference type="PROSITE" id="PS51411">
    <property type="entry name" value="PSP1_C"/>
    <property type="match status" value="1"/>
</dbReference>
<evidence type="ECO:0000259" key="1">
    <source>
        <dbReference type="PROSITE" id="PS51411"/>
    </source>
</evidence>
<name>A0A382YEB3_9ZZZZ</name>
<organism evidence="2">
    <name type="scientific">marine metagenome</name>
    <dbReference type="NCBI Taxonomy" id="408172"/>
    <lineage>
        <taxon>unclassified sequences</taxon>
        <taxon>metagenomes</taxon>
        <taxon>ecological metagenomes</taxon>
    </lineage>
</organism>
<dbReference type="PANTHER" id="PTHR43830">
    <property type="entry name" value="PROTEIN PSP1"/>
    <property type="match status" value="1"/>
</dbReference>
<dbReference type="InterPro" id="IPR007557">
    <property type="entry name" value="PSP1_C"/>
</dbReference>
<dbReference type="InterPro" id="IPR047767">
    <property type="entry name" value="PSP1-like"/>
</dbReference>
<evidence type="ECO:0000313" key="2">
    <source>
        <dbReference type="EMBL" id="SVD81652.1"/>
    </source>
</evidence>
<dbReference type="Pfam" id="PF04468">
    <property type="entry name" value="PSP1"/>
    <property type="match status" value="1"/>
</dbReference>
<feature type="domain" description="PSP1 C-terminal" evidence="1">
    <location>
        <begin position="72"/>
        <end position="157"/>
    </location>
</feature>
<dbReference type="AlphaFoldDB" id="A0A382YEB3"/>
<protein>
    <recommendedName>
        <fullName evidence="1">PSP1 C-terminal domain-containing protein</fullName>
    </recommendedName>
</protein>
<accession>A0A382YEB3</accession>
<dbReference type="NCBIfam" id="NF041131">
    <property type="entry name" value="RicT_YaaT_fam"/>
    <property type="match status" value="1"/>
</dbReference>
<dbReference type="PANTHER" id="PTHR43830:SF3">
    <property type="entry name" value="PROTEIN PSP1"/>
    <property type="match status" value="1"/>
</dbReference>
<dbReference type="GO" id="GO:0005737">
    <property type="term" value="C:cytoplasm"/>
    <property type="evidence" value="ECO:0007669"/>
    <property type="project" value="TreeGrafter"/>
</dbReference>
<feature type="non-terminal residue" evidence="2">
    <location>
        <position position="205"/>
    </location>
</feature>
<dbReference type="EMBL" id="UINC01175170">
    <property type="protein sequence ID" value="SVD81652.1"/>
    <property type="molecule type" value="Genomic_DNA"/>
</dbReference>
<gene>
    <name evidence="2" type="ORF">METZ01_LOCUS434506</name>
</gene>
<reference evidence="2" key="1">
    <citation type="submission" date="2018-05" db="EMBL/GenBank/DDBJ databases">
        <authorList>
            <person name="Lanie J.A."/>
            <person name="Ng W.-L."/>
            <person name="Kazmierczak K.M."/>
            <person name="Andrzejewski T.M."/>
            <person name="Davidsen T.M."/>
            <person name="Wayne K.J."/>
            <person name="Tettelin H."/>
            <person name="Glass J.I."/>
            <person name="Rusch D."/>
            <person name="Podicherti R."/>
            <person name="Tsui H.-C.T."/>
            <person name="Winkler M.E."/>
        </authorList>
    </citation>
    <scope>NUCLEOTIDE SEQUENCE</scope>
</reference>